<reference evidence="2" key="1">
    <citation type="journal article" date="2021" name="Nat. Commun.">
        <title>Genetic determinants of endophytism in the Arabidopsis root mycobiome.</title>
        <authorList>
            <person name="Mesny F."/>
            <person name="Miyauchi S."/>
            <person name="Thiergart T."/>
            <person name="Pickel B."/>
            <person name="Atanasova L."/>
            <person name="Karlsson M."/>
            <person name="Huettel B."/>
            <person name="Barry K.W."/>
            <person name="Haridas S."/>
            <person name="Chen C."/>
            <person name="Bauer D."/>
            <person name="Andreopoulos W."/>
            <person name="Pangilinan J."/>
            <person name="LaButti K."/>
            <person name="Riley R."/>
            <person name="Lipzen A."/>
            <person name="Clum A."/>
            <person name="Drula E."/>
            <person name="Henrissat B."/>
            <person name="Kohler A."/>
            <person name="Grigoriev I.V."/>
            <person name="Martin F.M."/>
            <person name="Hacquard S."/>
        </authorList>
    </citation>
    <scope>NUCLEOTIDE SEQUENCE</scope>
    <source>
        <strain evidence="2">FSSC 5 MPI-SDFR-AT-0091</strain>
    </source>
</reference>
<dbReference type="AlphaFoldDB" id="A0A9P9HYS8"/>
<name>A0A9P9HYS8_FUSSL</name>
<evidence type="ECO:0000313" key="2">
    <source>
        <dbReference type="EMBL" id="KAH7266132.1"/>
    </source>
</evidence>
<feature type="compositionally biased region" description="Polar residues" evidence="1">
    <location>
        <begin position="76"/>
        <end position="101"/>
    </location>
</feature>
<feature type="region of interest" description="Disordered" evidence="1">
    <location>
        <begin position="58"/>
        <end position="101"/>
    </location>
</feature>
<organism evidence="2 3">
    <name type="scientific">Fusarium solani</name>
    <name type="common">Filamentous fungus</name>
    <dbReference type="NCBI Taxonomy" id="169388"/>
    <lineage>
        <taxon>Eukaryota</taxon>
        <taxon>Fungi</taxon>
        <taxon>Dikarya</taxon>
        <taxon>Ascomycota</taxon>
        <taxon>Pezizomycotina</taxon>
        <taxon>Sordariomycetes</taxon>
        <taxon>Hypocreomycetidae</taxon>
        <taxon>Hypocreales</taxon>
        <taxon>Nectriaceae</taxon>
        <taxon>Fusarium</taxon>
        <taxon>Fusarium solani species complex</taxon>
    </lineage>
</organism>
<dbReference type="Proteomes" id="UP000736672">
    <property type="component" value="Unassembled WGS sequence"/>
</dbReference>
<dbReference type="EMBL" id="JAGTJS010000006">
    <property type="protein sequence ID" value="KAH7266132.1"/>
    <property type="molecule type" value="Genomic_DNA"/>
</dbReference>
<evidence type="ECO:0000313" key="3">
    <source>
        <dbReference type="Proteomes" id="UP000736672"/>
    </source>
</evidence>
<accession>A0A9P9HYS8</accession>
<gene>
    <name evidence="2" type="ORF">B0J15DRAFT_239495</name>
</gene>
<comment type="caution">
    <text evidence="2">The sequence shown here is derived from an EMBL/GenBank/DDBJ whole genome shotgun (WGS) entry which is preliminary data.</text>
</comment>
<proteinExistence type="predicted"/>
<evidence type="ECO:0000256" key="1">
    <source>
        <dbReference type="SAM" id="MobiDB-lite"/>
    </source>
</evidence>
<keyword evidence="3" id="KW-1185">Reference proteome</keyword>
<protein>
    <submittedName>
        <fullName evidence="2">Uncharacterized protein</fullName>
    </submittedName>
</protein>
<sequence length="127" mass="13706">MAWHSLRAVFAYPLPRPIIFASVALALVVSRRLSPCCRLYVERPACHTLLVLISSPASKHAETPTAGAQDEGESAESPTYESVSIGRQSCSSRPGETQGQVPGQPFGCCTGLFRCLFPRPPHDPSCH</sequence>